<evidence type="ECO:0000313" key="3">
    <source>
        <dbReference type="Proteomes" id="UP001140562"/>
    </source>
</evidence>
<comment type="caution">
    <text evidence="2">The sequence shown here is derived from an EMBL/GenBank/DDBJ whole genome shotgun (WGS) entry which is preliminary data.</text>
</comment>
<gene>
    <name evidence="2" type="ORF">N0V87_001560</name>
</gene>
<keyword evidence="3" id="KW-1185">Reference proteome</keyword>
<feature type="compositionally biased region" description="Basic and acidic residues" evidence="1">
    <location>
        <begin position="33"/>
        <end position="44"/>
    </location>
</feature>
<accession>A0A9W8X672</accession>
<evidence type="ECO:0000313" key="2">
    <source>
        <dbReference type="EMBL" id="KAJ4341895.1"/>
    </source>
</evidence>
<dbReference type="Proteomes" id="UP001140562">
    <property type="component" value="Unassembled WGS sequence"/>
</dbReference>
<sequence>MSRLPRQSAEEIEQLEDELGYQSDQWEEEKQEFEEQRQELEATRHELEVTRQKLTATKQELRAERQKHTDLANEAAATLRKVEDAVIRVTIQLEFRNDLEATGLTSLATQLHNIERLAALTAEGADQLASAKENVQRLADRTHFQSVNTVLACLCDGLGLHTQLVAELVLNEFAGQDYEVLPTIKNTLHAIEAQQTLIQNDCNMDPTEKDRLLHNLVASVWVQVMAGNKFPFDRLIVPRCDLDILQLVDPSGDEDLYERVREELEPRPEGEAP</sequence>
<evidence type="ECO:0000256" key="1">
    <source>
        <dbReference type="SAM" id="MobiDB-lite"/>
    </source>
</evidence>
<protein>
    <submittedName>
        <fullName evidence="2">Uncharacterized protein</fullName>
    </submittedName>
</protein>
<dbReference type="AlphaFoldDB" id="A0A9W8X672"/>
<reference evidence="2" key="1">
    <citation type="submission" date="2022-10" db="EMBL/GenBank/DDBJ databases">
        <title>Tapping the CABI collections for fungal endophytes: first genome assemblies for Collariella, Neodidymelliopsis, Ascochyta clinopodiicola, Didymella pomorum, Didymosphaeria variabile, Neocosmospora piperis and Neocucurbitaria cava.</title>
        <authorList>
            <person name="Hill R."/>
        </authorList>
    </citation>
    <scope>NUCLEOTIDE SEQUENCE</scope>
    <source>
        <strain evidence="2">IMI 360193</strain>
    </source>
</reference>
<dbReference type="OrthoDB" id="10489483at2759"/>
<feature type="compositionally biased region" description="Acidic residues" evidence="1">
    <location>
        <begin position="10"/>
        <end position="32"/>
    </location>
</feature>
<feature type="region of interest" description="Disordered" evidence="1">
    <location>
        <begin position="1"/>
        <end position="44"/>
    </location>
</feature>
<organism evidence="2 3">
    <name type="scientific">Didymella glomerata</name>
    <dbReference type="NCBI Taxonomy" id="749621"/>
    <lineage>
        <taxon>Eukaryota</taxon>
        <taxon>Fungi</taxon>
        <taxon>Dikarya</taxon>
        <taxon>Ascomycota</taxon>
        <taxon>Pezizomycotina</taxon>
        <taxon>Dothideomycetes</taxon>
        <taxon>Pleosporomycetidae</taxon>
        <taxon>Pleosporales</taxon>
        <taxon>Pleosporineae</taxon>
        <taxon>Didymellaceae</taxon>
        <taxon>Didymella</taxon>
    </lineage>
</organism>
<proteinExistence type="predicted"/>
<name>A0A9W8X672_9PLEO</name>
<dbReference type="EMBL" id="JAPEUV010000009">
    <property type="protein sequence ID" value="KAJ4341895.1"/>
    <property type="molecule type" value="Genomic_DNA"/>
</dbReference>